<dbReference type="AlphaFoldDB" id="A0A1E3JWA0"/>
<gene>
    <name evidence="1" type="ORF">L198_01760</name>
</gene>
<evidence type="ECO:0000313" key="1">
    <source>
        <dbReference type="EMBL" id="ODO05073.1"/>
    </source>
</evidence>
<evidence type="ECO:0000313" key="2">
    <source>
        <dbReference type="Proteomes" id="UP000094819"/>
    </source>
</evidence>
<accession>A0A1E3JWA0</accession>
<name>A0A1E3JWA0_9TREE</name>
<proteinExistence type="predicted"/>
<comment type="caution">
    <text evidence="1">The sequence shown here is derived from an EMBL/GenBank/DDBJ whole genome shotgun (WGS) entry which is preliminary data.</text>
</comment>
<sequence length="79" mass="9038">MAKWPRNLLECLDDSGKLEVEVFEVDFHSLAGLWDDVAMPVASKPEMGLEWVPAYVVVYRKLLNWSSSTTTLLVRREKA</sequence>
<reference evidence="1 2" key="1">
    <citation type="submission" date="2016-06" db="EMBL/GenBank/DDBJ databases">
        <title>Evolution of pathogenesis and genome organization in the Tremellales.</title>
        <authorList>
            <person name="Cuomo C."/>
            <person name="Litvintseva A."/>
            <person name="Heitman J."/>
            <person name="Chen Y."/>
            <person name="Sun S."/>
            <person name="Springer D."/>
            <person name="Dromer F."/>
            <person name="Young S."/>
            <person name="Zeng Q."/>
            <person name="Chapman S."/>
            <person name="Gujja S."/>
            <person name="Saif S."/>
            <person name="Birren B."/>
        </authorList>
    </citation>
    <scope>NUCLEOTIDE SEQUENCE [LARGE SCALE GENOMIC DNA]</scope>
    <source>
        <strain evidence="1 2">CBS 7118</strain>
    </source>
</reference>
<dbReference type="EMBL" id="AWGH01000004">
    <property type="protein sequence ID" value="ODO05073.1"/>
    <property type="molecule type" value="Genomic_DNA"/>
</dbReference>
<protein>
    <submittedName>
        <fullName evidence="1">Uncharacterized protein</fullName>
    </submittedName>
</protein>
<dbReference type="Proteomes" id="UP000094819">
    <property type="component" value="Unassembled WGS sequence"/>
</dbReference>
<keyword evidence="2" id="KW-1185">Reference proteome</keyword>
<dbReference type="RefSeq" id="XP_019033728.1">
    <property type="nucleotide sequence ID" value="XM_019173921.1"/>
</dbReference>
<organism evidence="1 2">
    <name type="scientific">Cryptococcus wingfieldii CBS 7118</name>
    <dbReference type="NCBI Taxonomy" id="1295528"/>
    <lineage>
        <taxon>Eukaryota</taxon>
        <taxon>Fungi</taxon>
        <taxon>Dikarya</taxon>
        <taxon>Basidiomycota</taxon>
        <taxon>Agaricomycotina</taxon>
        <taxon>Tremellomycetes</taxon>
        <taxon>Tremellales</taxon>
        <taxon>Cryptococcaceae</taxon>
        <taxon>Cryptococcus</taxon>
    </lineage>
</organism>
<dbReference type="GeneID" id="30190973"/>